<evidence type="ECO:0000313" key="13">
    <source>
        <dbReference type="Proteomes" id="UP001630127"/>
    </source>
</evidence>
<dbReference type="Proteomes" id="UP001630127">
    <property type="component" value="Unassembled WGS sequence"/>
</dbReference>
<keyword evidence="5" id="KW-1133">Transmembrane helix</keyword>
<evidence type="ECO:0000256" key="2">
    <source>
        <dbReference type="ARBA" id="ARBA00022617"/>
    </source>
</evidence>
<dbReference type="InterPro" id="IPR017972">
    <property type="entry name" value="Cyt_P450_CS"/>
</dbReference>
<comment type="caution">
    <text evidence="12">The sequence shown here is derived from an EMBL/GenBank/DDBJ whole genome shotgun (WGS) entry which is preliminary data.</text>
</comment>
<keyword evidence="3" id="KW-0812">Transmembrane</keyword>
<evidence type="ECO:0000256" key="1">
    <source>
        <dbReference type="ARBA" id="ARBA00004167"/>
    </source>
</evidence>
<dbReference type="GO" id="GO:0046872">
    <property type="term" value="F:metal ion binding"/>
    <property type="evidence" value="ECO:0007669"/>
    <property type="project" value="UniProtKB-KW"/>
</dbReference>
<evidence type="ECO:0000313" key="12">
    <source>
        <dbReference type="EMBL" id="KAL3512623.1"/>
    </source>
</evidence>
<sequence length="109" mass="12513">MQDCYVNGYHIPNGTQLFVNVWKKQRDPRIWSKPDEFLPERFLSNGKGDDFFGQNFEFCFTPFGSGRRACPGMPMASLVTHLTLARLLQGFDFTTPSNLHVDMCEGLKF</sequence>
<dbReference type="InterPro" id="IPR036396">
    <property type="entry name" value="Cyt_P450_sf"/>
</dbReference>
<dbReference type="InterPro" id="IPR002401">
    <property type="entry name" value="Cyt_P450_E_grp-I"/>
</dbReference>
<comment type="similarity">
    <text evidence="11">Belongs to the cytochrome P450 family.</text>
</comment>
<keyword evidence="4 10" id="KW-0479">Metal-binding</keyword>
<keyword evidence="8 11" id="KW-0503">Monooxygenase</keyword>
<organism evidence="12 13">
    <name type="scientific">Cinchona calisaya</name>
    <dbReference type="NCBI Taxonomy" id="153742"/>
    <lineage>
        <taxon>Eukaryota</taxon>
        <taxon>Viridiplantae</taxon>
        <taxon>Streptophyta</taxon>
        <taxon>Embryophyta</taxon>
        <taxon>Tracheophyta</taxon>
        <taxon>Spermatophyta</taxon>
        <taxon>Magnoliopsida</taxon>
        <taxon>eudicotyledons</taxon>
        <taxon>Gunneridae</taxon>
        <taxon>Pentapetalae</taxon>
        <taxon>asterids</taxon>
        <taxon>lamiids</taxon>
        <taxon>Gentianales</taxon>
        <taxon>Rubiaceae</taxon>
        <taxon>Cinchonoideae</taxon>
        <taxon>Cinchoneae</taxon>
        <taxon>Cinchona</taxon>
    </lineage>
</organism>
<accession>A0ABD2YZD0</accession>
<evidence type="ECO:0008006" key="14">
    <source>
        <dbReference type="Google" id="ProtNLM"/>
    </source>
</evidence>
<keyword evidence="13" id="KW-1185">Reference proteome</keyword>
<evidence type="ECO:0000256" key="6">
    <source>
        <dbReference type="ARBA" id="ARBA00023002"/>
    </source>
</evidence>
<evidence type="ECO:0000256" key="7">
    <source>
        <dbReference type="ARBA" id="ARBA00023004"/>
    </source>
</evidence>
<dbReference type="GO" id="GO:0016020">
    <property type="term" value="C:membrane"/>
    <property type="evidence" value="ECO:0007669"/>
    <property type="project" value="UniProtKB-SubCell"/>
</dbReference>
<evidence type="ECO:0000256" key="4">
    <source>
        <dbReference type="ARBA" id="ARBA00022723"/>
    </source>
</evidence>
<dbReference type="PANTHER" id="PTHR47947:SF1">
    <property type="entry name" value="CYTOCHROME P450 82E3"/>
    <property type="match status" value="1"/>
</dbReference>
<gene>
    <name evidence="12" type="ORF">ACH5RR_025340</name>
</gene>
<evidence type="ECO:0000256" key="9">
    <source>
        <dbReference type="ARBA" id="ARBA00023136"/>
    </source>
</evidence>
<protein>
    <recommendedName>
        <fullName evidence="14">Cytochrome P450</fullName>
    </recommendedName>
</protein>
<dbReference type="PANTHER" id="PTHR47947">
    <property type="entry name" value="CYTOCHROME P450 82C3-RELATED"/>
    <property type="match status" value="1"/>
</dbReference>
<evidence type="ECO:0000256" key="5">
    <source>
        <dbReference type="ARBA" id="ARBA00022989"/>
    </source>
</evidence>
<evidence type="ECO:0000256" key="10">
    <source>
        <dbReference type="PIRSR" id="PIRSR602401-1"/>
    </source>
</evidence>
<comment type="subcellular location">
    <subcellularLocation>
        <location evidence="1">Membrane</location>
        <topology evidence="1">Single-pass membrane protein</topology>
    </subcellularLocation>
</comment>
<dbReference type="Pfam" id="PF00067">
    <property type="entry name" value="p450"/>
    <property type="match status" value="1"/>
</dbReference>
<keyword evidence="7 10" id="KW-0408">Iron</keyword>
<evidence type="ECO:0000256" key="8">
    <source>
        <dbReference type="ARBA" id="ARBA00023033"/>
    </source>
</evidence>
<evidence type="ECO:0000256" key="11">
    <source>
        <dbReference type="RuleBase" id="RU000461"/>
    </source>
</evidence>
<dbReference type="PRINTS" id="PR00463">
    <property type="entry name" value="EP450I"/>
</dbReference>
<feature type="binding site" description="axial binding residue" evidence="10">
    <location>
        <position position="70"/>
    </location>
    <ligand>
        <name>heme</name>
        <dbReference type="ChEBI" id="CHEBI:30413"/>
    </ligand>
    <ligandPart>
        <name>Fe</name>
        <dbReference type="ChEBI" id="CHEBI:18248"/>
    </ligandPart>
</feature>
<dbReference type="InterPro" id="IPR001128">
    <property type="entry name" value="Cyt_P450"/>
</dbReference>
<proteinExistence type="inferred from homology"/>
<dbReference type="AlphaFoldDB" id="A0ABD2YZD0"/>
<keyword evidence="6 11" id="KW-0560">Oxidoreductase</keyword>
<dbReference type="InterPro" id="IPR050651">
    <property type="entry name" value="Plant_Cytochrome_P450_Monoox"/>
</dbReference>
<dbReference type="SUPFAM" id="SSF48264">
    <property type="entry name" value="Cytochrome P450"/>
    <property type="match status" value="1"/>
</dbReference>
<keyword evidence="9" id="KW-0472">Membrane</keyword>
<evidence type="ECO:0000256" key="3">
    <source>
        <dbReference type="ARBA" id="ARBA00022692"/>
    </source>
</evidence>
<dbReference type="Gene3D" id="1.10.630.10">
    <property type="entry name" value="Cytochrome P450"/>
    <property type="match status" value="1"/>
</dbReference>
<dbReference type="GO" id="GO:0004497">
    <property type="term" value="F:monooxygenase activity"/>
    <property type="evidence" value="ECO:0007669"/>
    <property type="project" value="UniProtKB-KW"/>
</dbReference>
<keyword evidence="2 10" id="KW-0349">Heme</keyword>
<dbReference type="PROSITE" id="PS00086">
    <property type="entry name" value="CYTOCHROME_P450"/>
    <property type="match status" value="1"/>
</dbReference>
<comment type="cofactor">
    <cofactor evidence="10">
        <name>heme</name>
        <dbReference type="ChEBI" id="CHEBI:30413"/>
    </cofactor>
</comment>
<name>A0ABD2YZD0_9GENT</name>
<dbReference type="EMBL" id="JBJUIK010000011">
    <property type="protein sequence ID" value="KAL3512623.1"/>
    <property type="molecule type" value="Genomic_DNA"/>
</dbReference>
<reference evidence="12 13" key="1">
    <citation type="submission" date="2024-11" db="EMBL/GenBank/DDBJ databases">
        <title>A near-complete genome assembly of Cinchona calisaya.</title>
        <authorList>
            <person name="Lian D.C."/>
            <person name="Zhao X.W."/>
            <person name="Wei L."/>
        </authorList>
    </citation>
    <scope>NUCLEOTIDE SEQUENCE [LARGE SCALE GENOMIC DNA]</scope>
    <source>
        <tissue evidence="12">Nenye</tissue>
    </source>
</reference>